<dbReference type="Gene3D" id="1.10.287.950">
    <property type="entry name" value="Methyl-accepting chemotaxis protein"/>
    <property type="match status" value="1"/>
</dbReference>
<dbReference type="EMBL" id="QFOT01000013">
    <property type="protein sequence ID" value="PZP56868.1"/>
    <property type="molecule type" value="Genomic_DNA"/>
</dbReference>
<comment type="similarity">
    <text evidence="2">Belongs to the methyl-accepting chemotaxis (MCP) protein family.</text>
</comment>
<dbReference type="GO" id="GO:0006935">
    <property type="term" value="P:chemotaxis"/>
    <property type="evidence" value="ECO:0007669"/>
    <property type="project" value="InterPro"/>
</dbReference>
<feature type="domain" description="Methyl-accepting transducer" evidence="4">
    <location>
        <begin position="24"/>
        <end position="76"/>
    </location>
</feature>
<dbReference type="InterPro" id="IPR004089">
    <property type="entry name" value="MCPsignal_dom"/>
</dbReference>
<evidence type="ECO:0000256" key="2">
    <source>
        <dbReference type="ARBA" id="ARBA00029447"/>
    </source>
</evidence>
<protein>
    <recommendedName>
        <fullName evidence="4">Methyl-accepting transducer domain-containing protein</fullName>
    </recommendedName>
</protein>
<evidence type="ECO:0000259" key="4">
    <source>
        <dbReference type="PROSITE" id="PS50111"/>
    </source>
</evidence>
<sequence length="348" mass="38841">MPRRLKALMEIVQQEVIKFSKHNESIASQTNFLAMNATIEAARSGDAGKGFTVVAHEVKSLAKQAKENSDAFRNTILGRISNGLGMADKLVGEVEGTRLMDMSQTLVQIIVRNLFERTADCRWWATDDAFYKCLENPTEENAAWAAKRLNMINLFYTVYMNLILADKNGKIIAISNTAAYPNITGMSVANEKWFRDGMMTTRGDQYVVDDIHNSSIHNHNPVAVYGATVRRGGDLDGETLGVLGVFFDWGPQAESIVSKEPTLSAEEWKRTRVMLLDKNFRIIAASDNIDIYKTFPLAVEGSKRAYLDEQGNTVAYAKTLGYEEYDGLGWYGVVVQKPVSKDEILKSI</sequence>
<evidence type="ECO:0000313" key="5">
    <source>
        <dbReference type="EMBL" id="PZP56868.1"/>
    </source>
</evidence>
<dbReference type="Pfam" id="PF00015">
    <property type="entry name" value="MCPsignal"/>
    <property type="match status" value="1"/>
</dbReference>
<keyword evidence="1 3" id="KW-0807">Transducer</keyword>
<dbReference type="PROSITE" id="PS50111">
    <property type="entry name" value="CHEMOTAXIS_TRANSDUC_2"/>
    <property type="match status" value="1"/>
</dbReference>
<dbReference type="PANTHER" id="PTHR32089">
    <property type="entry name" value="METHYL-ACCEPTING CHEMOTAXIS PROTEIN MCPB"/>
    <property type="match status" value="1"/>
</dbReference>
<dbReference type="GO" id="GO:0007165">
    <property type="term" value="P:signal transduction"/>
    <property type="evidence" value="ECO:0007669"/>
    <property type="project" value="UniProtKB-KW"/>
</dbReference>
<proteinExistence type="inferred from homology"/>
<evidence type="ECO:0000256" key="1">
    <source>
        <dbReference type="ARBA" id="ARBA00023224"/>
    </source>
</evidence>
<dbReference type="Proteomes" id="UP000249739">
    <property type="component" value="Unassembled WGS sequence"/>
</dbReference>
<dbReference type="InterPro" id="IPR004090">
    <property type="entry name" value="Chemotax_Me-accpt_rcpt"/>
</dbReference>
<dbReference type="PANTHER" id="PTHR32089:SF112">
    <property type="entry name" value="LYSOZYME-LIKE PROTEIN-RELATED"/>
    <property type="match status" value="1"/>
</dbReference>
<reference evidence="5 6" key="1">
    <citation type="submission" date="2017-08" db="EMBL/GenBank/DDBJ databases">
        <title>Infants hospitalized years apart are colonized by the same room-sourced microbial strains.</title>
        <authorList>
            <person name="Brooks B."/>
            <person name="Olm M.R."/>
            <person name="Firek B.A."/>
            <person name="Baker R."/>
            <person name="Thomas B.C."/>
            <person name="Morowitz M.J."/>
            <person name="Banfield J.F."/>
        </authorList>
    </citation>
    <scope>NUCLEOTIDE SEQUENCE [LARGE SCALE GENOMIC DNA]</scope>
    <source>
        <strain evidence="5">S2_006_000_R2_64</strain>
    </source>
</reference>
<gene>
    <name evidence="5" type="ORF">DI586_02320</name>
</gene>
<evidence type="ECO:0000313" key="6">
    <source>
        <dbReference type="Proteomes" id="UP000249739"/>
    </source>
</evidence>
<dbReference type="PRINTS" id="PR00260">
    <property type="entry name" value="CHEMTRNSDUCR"/>
</dbReference>
<dbReference type="AlphaFoldDB" id="A0A2W5FPG3"/>
<evidence type="ECO:0000256" key="3">
    <source>
        <dbReference type="PROSITE-ProRule" id="PRU00284"/>
    </source>
</evidence>
<dbReference type="SUPFAM" id="SSF58104">
    <property type="entry name" value="Methyl-accepting chemotaxis protein (MCP) signaling domain"/>
    <property type="match status" value="1"/>
</dbReference>
<organism evidence="5 6">
    <name type="scientific">Micavibrio aeruginosavorus</name>
    <dbReference type="NCBI Taxonomy" id="349221"/>
    <lineage>
        <taxon>Bacteria</taxon>
        <taxon>Pseudomonadati</taxon>
        <taxon>Bdellovibrionota</taxon>
        <taxon>Bdellovibrionia</taxon>
        <taxon>Bdellovibrionales</taxon>
        <taxon>Pseudobdellovibrionaceae</taxon>
        <taxon>Micavibrio</taxon>
    </lineage>
</organism>
<accession>A0A2W5FPG3</accession>
<name>A0A2W5FPG3_9BACT</name>
<comment type="caution">
    <text evidence="5">The sequence shown here is derived from an EMBL/GenBank/DDBJ whole genome shotgun (WGS) entry which is preliminary data.</text>
</comment>
<dbReference type="GO" id="GO:0016020">
    <property type="term" value="C:membrane"/>
    <property type="evidence" value="ECO:0007669"/>
    <property type="project" value="InterPro"/>
</dbReference>
<dbReference type="Gene3D" id="3.30.450.20">
    <property type="entry name" value="PAS domain"/>
    <property type="match status" value="1"/>
</dbReference>
<dbReference type="GO" id="GO:0004888">
    <property type="term" value="F:transmembrane signaling receptor activity"/>
    <property type="evidence" value="ECO:0007669"/>
    <property type="project" value="InterPro"/>
</dbReference>